<sequence length="321" mass="34170">MPSFWNVGAIFFSLLAGLSQANLLGDTHMLKRYPQAVEVPSAATHFPSTILPGNGSAVGTSTRVLLPTSTRQLIYATTLHSLHSRESTGVSTGTGTDGNVGDGASEPPVIQLGASLSRRPTAAALLSLLLKSTGPGYFLSLHQLANLSAELHTSQLEKTQLPLSHPLAPRLILIPLSTTVAVGPLNQVLQISHFIQHQTILVWSTYVLDYINIPGVTKITQSVGVGETSTVPTPLPSQAAVDNDGGGQCGIGDGLSKKGLREACDRAINKYEDDTVYSDYVSRYSRESTKENDGIIICGHIRLSNSCTIIMDYCTNCKTRG</sequence>
<feature type="chain" id="PRO_5019374181" evidence="2">
    <location>
        <begin position="22"/>
        <end position="321"/>
    </location>
</feature>
<dbReference type="AlphaFoldDB" id="A0A420MNT0"/>
<accession>A0A420MNT0</accession>
<dbReference type="VEuPathDB" id="FungiDB:FOMG_09258"/>
<dbReference type="EMBL" id="MRCX01000151">
    <property type="protein sequence ID" value="RKK69682.1"/>
    <property type="molecule type" value="Genomic_DNA"/>
</dbReference>
<dbReference type="VEuPathDB" id="FungiDB:FOIG_11737"/>
<evidence type="ECO:0000256" key="2">
    <source>
        <dbReference type="SAM" id="SignalP"/>
    </source>
</evidence>
<evidence type="ECO:0000313" key="3">
    <source>
        <dbReference type="EMBL" id="RKK69682.1"/>
    </source>
</evidence>
<name>A0A420MNT0_FUSOX</name>
<reference evidence="3 4" key="1">
    <citation type="journal article" date="2018" name="Sci. Rep.">
        <title>Characterisation of pathogen-specific regions and novel effector candidates in Fusarium oxysporum f. sp. cepae.</title>
        <authorList>
            <person name="Armitage A.D."/>
            <person name="Taylor A."/>
            <person name="Sobczyk M.K."/>
            <person name="Baxter L."/>
            <person name="Greenfield B.P."/>
            <person name="Bates H.J."/>
            <person name="Wilson F."/>
            <person name="Jackson A.C."/>
            <person name="Ott S."/>
            <person name="Harrison R.J."/>
            <person name="Clarkson J.P."/>
        </authorList>
    </citation>
    <scope>NUCLEOTIDE SEQUENCE [LARGE SCALE GENOMIC DNA]</scope>
    <source>
        <strain evidence="3 4">Fo_A13</strain>
    </source>
</reference>
<comment type="caution">
    <text evidence="3">The sequence shown here is derived from an EMBL/GenBank/DDBJ whole genome shotgun (WGS) entry which is preliminary data.</text>
</comment>
<dbReference type="VEuPathDB" id="FungiDB:FOXG_13567"/>
<gene>
    <name evidence="3" type="ORF">BFJ69_g12536</name>
</gene>
<organism evidence="3 4">
    <name type="scientific">Fusarium oxysporum</name>
    <name type="common">Fusarium vascular wilt</name>
    <dbReference type="NCBI Taxonomy" id="5507"/>
    <lineage>
        <taxon>Eukaryota</taxon>
        <taxon>Fungi</taxon>
        <taxon>Dikarya</taxon>
        <taxon>Ascomycota</taxon>
        <taxon>Pezizomycotina</taxon>
        <taxon>Sordariomycetes</taxon>
        <taxon>Hypocreomycetidae</taxon>
        <taxon>Hypocreales</taxon>
        <taxon>Nectriaceae</taxon>
        <taxon>Fusarium</taxon>
        <taxon>Fusarium oxysporum species complex</taxon>
    </lineage>
</organism>
<evidence type="ECO:0000256" key="1">
    <source>
        <dbReference type="SAM" id="MobiDB-lite"/>
    </source>
</evidence>
<dbReference type="VEuPathDB" id="FungiDB:FOC4_g10005310"/>
<feature type="region of interest" description="Disordered" evidence="1">
    <location>
        <begin position="85"/>
        <end position="104"/>
    </location>
</feature>
<dbReference type="VEuPathDB" id="FungiDB:FOZG_15132"/>
<protein>
    <submittedName>
        <fullName evidence="3">Uncharacterized protein</fullName>
    </submittedName>
</protein>
<evidence type="ECO:0000313" key="4">
    <source>
        <dbReference type="Proteomes" id="UP000285084"/>
    </source>
</evidence>
<proteinExistence type="predicted"/>
<feature type="signal peptide" evidence="2">
    <location>
        <begin position="1"/>
        <end position="21"/>
    </location>
</feature>
<dbReference type="Proteomes" id="UP000285084">
    <property type="component" value="Unassembled WGS sequence"/>
</dbReference>
<keyword evidence="2" id="KW-0732">Signal</keyword>